<protein>
    <submittedName>
        <fullName evidence="1">Uncharacterized protein</fullName>
    </submittedName>
</protein>
<sequence length="73" mass="8051">MLEDSIDARLALASLILGDAKEDEAISLLSPPSDLSNILCHIYKAKGVLQEFVNTILPLVRESLYVKTLRPKT</sequence>
<dbReference type="AlphaFoldDB" id="A0AAV1RTB3"/>
<accession>A0AAV1RTB3</accession>
<evidence type="ECO:0000313" key="2">
    <source>
        <dbReference type="Proteomes" id="UP001314170"/>
    </source>
</evidence>
<reference evidence="1 2" key="1">
    <citation type="submission" date="2024-01" db="EMBL/GenBank/DDBJ databases">
        <authorList>
            <person name="Waweru B."/>
        </authorList>
    </citation>
    <scope>NUCLEOTIDE SEQUENCE [LARGE SCALE GENOMIC DNA]</scope>
</reference>
<organism evidence="1 2">
    <name type="scientific">Dovyalis caffra</name>
    <dbReference type="NCBI Taxonomy" id="77055"/>
    <lineage>
        <taxon>Eukaryota</taxon>
        <taxon>Viridiplantae</taxon>
        <taxon>Streptophyta</taxon>
        <taxon>Embryophyta</taxon>
        <taxon>Tracheophyta</taxon>
        <taxon>Spermatophyta</taxon>
        <taxon>Magnoliopsida</taxon>
        <taxon>eudicotyledons</taxon>
        <taxon>Gunneridae</taxon>
        <taxon>Pentapetalae</taxon>
        <taxon>rosids</taxon>
        <taxon>fabids</taxon>
        <taxon>Malpighiales</taxon>
        <taxon>Salicaceae</taxon>
        <taxon>Flacourtieae</taxon>
        <taxon>Dovyalis</taxon>
    </lineage>
</organism>
<dbReference type="Proteomes" id="UP001314170">
    <property type="component" value="Unassembled WGS sequence"/>
</dbReference>
<proteinExistence type="predicted"/>
<name>A0AAV1RTB3_9ROSI</name>
<gene>
    <name evidence="1" type="ORF">DCAF_LOCUS15038</name>
</gene>
<dbReference type="EMBL" id="CAWUPB010001159">
    <property type="protein sequence ID" value="CAK7339960.1"/>
    <property type="molecule type" value="Genomic_DNA"/>
</dbReference>
<comment type="caution">
    <text evidence="1">The sequence shown here is derived from an EMBL/GenBank/DDBJ whole genome shotgun (WGS) entry which is preliminary data.</text>
</comment>
<keyword evidence="2" id="KW-1185">Reference proteome</keyword>
<evidence type="ECO:0000313" key="1">
    <source>
        <dbReference type="EMBL" id="CAK7339960.1"/>
    </source>
</evidence>